<feature type="domain" description="Cation/H+ exchanger transmembrane" evidence="6">
    <location>
        <begin position="34"/>
        <end position="393"/>
    </location>
</feature>
<feature type="transmembrane region" description="Helical" evidence="5">
    <location>
        <begin position="101"/>
        <end position="123"/>
    </location>
</feature>
<dbReference type="Gene3D" id="1.20.1530.20">
    <property type="match status" value="1"/>
</dbReference>
<dbReference type="RefSeq" id="WP_158281842.1">
    <property type="nucleotide sequence ID" value="NZ_QJKI01000025.1"/>
</dbReference>
<name>A0A318KIQ2_9NEIS</name>
<dbReference type="PANTHER" id="PTHR43021">
    <property type="entry name" value="NA(+)/H(+) ANTIPORTER-RELATED"/>
    <property type="match status" value="1"/>
</dbReference>
<feature type="transmembrane region" description="Helical" evidence="5">
    <location>
        <begin position="70"/>
        <end position="89"/>
    </location>
</feature>
<evidence type="ECO:0000256" key="2">
    <source>
        <dbReference type="ARBA" id="ARBA00022692"/>
    </source>
</evidence>
<organism evidence="7 8">
    <name type="scientific">Rivihabitans pingtungensis</name>
    <dbReference type="NCBI Taxonomy" id="1054498"/>
    <lineage>
        <taxon>Bacteria</taxon>
        <taxon>Pseudomonadati</taxon>
        <taxon>Pseudomonadota</taxon>
        <taxon>Betaproteobacteria</taxon>
        <taxon>Neisseriales</taxon>
        <taxon>Aquaspirillaceae</taxon>
        <taxon>Rivihabitans</taxon>
    </lineage>
</organism>
<accession>A0A318KIQ2</accession>
<reference evidence="7 8" key="1">
    <citation type="submission" date="2018-05" db="EMBL/GenBank/DDBJ databases">
        <title>Genomic Encyclopedia of Type Strains, Phase IV (KMG-IV): sequencing the most valuable type-strain genomes for metagenomic binning, comparative biology and taxonomic classification.</title>
        <authorList>
            <person name="Goeker M."/>
        </authorList>
    </citation>
    <scope>NUCLEOTIDE SEQUENCE [LARGE SCALE GENOMIC DNA]</scope>
    <source>
        <strain evidence="7 8">DSM 29661</strain>
    </source>
</reference>
<evidence type="ECO:0000313" key="7">
    <source>
        <dbReference type="EMBL" id="PXX75781.1"/>
    </source>
</evidence>
<feature type="transmembrane region" description="Helical" evidence="5">
    <location>
        <begin position="163"/>
        <end position="185"/>
    </location>
</feature>
<sequence length="401" mass="41898">MPATLTPAAWHTLSLPLNPLLGLGGVLLGGLLGGHWLMRILRVPPATAYVLMGLLLGPAALNLLDRDMLADVQLFIDLAAGMIVFQLGRRIDVRWLLREKRLLASSLLEALCTGAAVAGMLLWLGVNPLAAALAASIALATSPAVLLMAVRDLRAEGQVTERALHLTALNNVLASLAFAVCLTVLERVPGDGALPWLEPLAQVLGAGALGVAAGALMAWLGQRLSAGDSRQWPLLFAVVVLTLGLAQLWTLAPWVALLACGVAARALDRRESLAEPDVQPLGTVFYLLLFVSLGVSLPPQALGQAWLPALALIGARCAGRLLCLTALARLNALSWRKGAALGLAMQPMSGLALLLADQARLVYPALGGPLLTTLLSAWLLLAVLAPLGVQLALRLSGDARP</sequence>
<protein>
    <submittedName>
        <fullName evidence="7">Transporter (CPA2 family)</fullName>
    </submittedName>
</protein>
<dbReference type="OrthoDB" id="8617652at2"/>
<proteinExistence type="predicted"/>
<keyword evidence="8" id="KW-1185">Reference proteome</keyword>
<keyword evidence="3 5" id="KW-1133">Transmembrane helix</keyword>
<dbReference type="GO" id="GO:0015297">
    <property type="term" value="F:antiporter activity"/>
    <property type="evidence" value="ECO:0007669"/>
    <property type="project" value="InterPro"/>
</dbReference>
<feature type="transmembrane region" description="Helical" evidence="5">
    <location>
        <begin position="338"/>
        <end position="356"/>
    </location>
</feature>
<evidence type="ECO:0000256" key="4">
    <source>
        <dbReference type="ARBA" id="ARBA00023136"/>
    </source>
</evidence>
<dbReference type="InterPro" id="IPR006153">
    <property type="entry name" value="Cation/H_exchanger_TM"/>
</dbReference>
<gene>
    <name evidence="7" type="ORF">DFR34_12518</name>
</gene>
<dbReference type="Pfam" id="PF00999">
    <property type="entry name" value="Na_H_Exchanger"/>
    <property type="match status" value="1"/>
</dbReference>
<dbReference type="PANTHER" id="PTHR43021:SF2">
    <property type="entry name" value="CATION_H+ EXCHANGER DOMAIN-CONTAINING PROTEIN"/>
    <property type="match status" value="1"/>
</dbReference>
<evidence type="ECO:0000256" key="3">
    <source>
        <dbReference type="ARBA" id="ARBA00022989"/>
    </source>
</evidence>
<feature type="transmembrane region" description="Helical" evidence="5">
    <location>
        <begin position="45"/>
        <end position="64"/>
    </location>
</feature>
<dbReference type="GO" id="GO:1902600">
    <property type="term" value="P:proton transmembrane transport"/>
    <property type="evidence" value="ECO:0007669"/>
    <property type="project" value="InterPro"/>
</dbReference>
<dbReference type="AlphaFoldDB" id="A0A318KIQ2"/>
<comment type="caution">
    <text evidence="7">The sequence shown here is derived from an EMBL/GenBank/DDBJ whole genome shotgun (WGS) entry which is preliminary data.</text>
</comment>
<evidence type="ECO:0000313" key="8">
    <source>
        <dbReference type="Proteomes" id="UP000247555"/>
    </source>
</evidence>
<dbReference type="EMBL" id="QJKI01000025">
    <property type="protein sequence ID" value="PXX75781.1"/>
    <property type="molecule type" value="Genomic_DNA"/>
</dbReference>
<keyword evidence="2 5" id="KW-0812">Transmembrane</keyword>
<feature type="transmembrane region" description="Helical" evidence="5">
    <location>
        <begin position="200"/>
        <end position="220"/>
    </location>
</feature>
<feature type="transmembrane region" description="Helical" evidence="5">
    <location>
        <begin position="368"/>
        <end position="393"/>
    </location>
</feature>
<comment type="subcellular location">
    <subcellularLocation>
        <location evidence="1">Membrane</location>
        <topology evidence="1">Multi-pass membrane protein</topology>
    </subcellularLocation>
</comment>
<dbReference type="Proteomes" id="UP000247555">
    <property type="component" value="Unassembled WGS sequence"/>
</dbReference>
<dbReference type="GO" id="GO:0016020">
    <property type="term" value="C:membrane"/>
    <property type="evidence" value="ECO:0007669"/>
    <property type="project" value="UniProtKB-SubCell"/>
</dbReference>
<dbReference type="InterPro" id="IPR038770">
    <property type="entry name" value="Na+/solute_symporter_sf"/>
</dbReference>
<feature type="transmembrane region" description="Helical" evidence="5">
    <location>
        <begin position="232"/>
        <end position="258"/>
    </location>
</feature>
<evidence type="ECO:0000256" key="1">
    <source>
        <dbReference type="ARBA" id="ARBA00004141"/>
    </source>
</evidence>
<feature type="transmembrane region" description="Helical" evidence="5">
    <location>
        <begin position="309"/>
        <end position="332"/>
    </location>
</feature>
<evidence type="ECO:0000259" key="6">
    <source>
        <dbReference type="Pfam" id="PF00999"/>
    </source>
</evidence>
<feature type="transmembrane region" description="Helical" evidence="5">
    <location>
        <begin position="20"/>
        <end position="38"/>
    </location>
</feature>
<feature type="transmembrane region" description="Helical" evidence="5">
    <location>
        <begin position="129"/>
        <end position="151"/>
    </location>
</feature>
<evidence type="ECO:0000256" key="5">
    <source>
        <dbReference type="SAM" id="Phobius"/>
    </source>
</evidence>
<keyword evidence="4 5" id="KW-0472">Membrane</keyword>